<evidence type="ECO:0000259" key="1">
    <source>
        <dbReference type="PROSITE" id="PS51352"/>
    </source>
</evidence>
<organism evidence="2 3">
    <name type="scientific">Synoicihabitans lomoniglobus</name>
    <dbReference type="NCBI Taxonomy" id="2909285"/>
    <lineage>
        <taxon>Bacteria</taxon>
        <taxon>Pseudomonadati</taxon>
        <taxon>Verrucomicrobiota</taxon>
        <taxon>Opitutia</taxon>
        <taxon>Opitutales</taxon>
        <taxon>Opitutaceae</taxon>
        <taxon>Synoicihabitans</taxon>
    </lineage>
</organism>
<proteinExistence type="predicted"/>
<evidence type="ECO:0000313" key="2">
    <source>
        <dbReference type="EMBL" id="WED66227.1"/>
    </source>
</evidence>
<name>A0AAF0CQL0_9BACT</name>
<dbReference type="KEGG" id="slom:PXH66_05125"/>
<dbReference type="InterPro" id="IPR050553">
    <property type="entry name" value="Thioredoxin_ResA/DsbE_sf"/>
</dbReference>
<dbReference type="CDD" id="cd02966">
    <property type="entry name" value="TlpA_like_family"/>
    <property type="match status" value="1"/>
</dbReference>
<dbReference type="EMBL" id="CP119075">
    <property type="protein sequence ID" value="WED66227.1"/>
    <property type="molecule type" value="Genomic_DNA"/>
</dbReference>
<dbReference type="PANTHER" id="PTHR42852:SF17">
    <property type="entry name" value="THIOREDOXIN-LIKE PROTEIN HI_1115"/>
    <property type="match status" value="1"/>
</dbReference>
<accession>A0AAF0CQL0</accession>
<dbReference type="RefSeq" id="WP_330928486.1">
    <property type="nucleotide sequence ID" value="NZ_CP119075.1"/>
</dbReference>
<sequence length="174" mass="18720">MSLMRAVWAGVALGLAGNVVRAEPTTLDALQWVDRNTGDKVTLADFKGQVVVLDFFAYWCAPCAPASRVIEQDIARYYASESGGAGAPITVLALNVESAHTGRTDAFIKRAGISRALDDIAGATLEQLGARSLPFLVVLDGTGESWRIAYQHNGFEGVVALREVIDRVRTEAKR</sequence>
<gene>
    <name evidence="2" type="ORF">PXH66_05125</name>
</gene>
<dbReference type="GO" id="GO:0016491">
    <property type="term" value="F:oxidoreductase activity"/>
    <property type="evidence" value="ECO:0007669"/>
    <property type="project" value="InterPro"/>
</dbReference>
<dbReference type="Proteomes" id="UP001218638">
    <property type="component" value="Chromosome"/>
</dbReference>
<evidence type="ECO:0000313" key="3">
    <source>
        <dbReference type="Proteomes" id="UP001218638"/>
    </source>
</evidence>
<feature type="domain" description="Thioredoxin" evidence="1">
    <location>
        <begin position="11"/>
        <end position="173"/>
    </location>
</feature>
<dbReference type="InterPro" id="IPR036249">
    <property type="entry name" value="Thioredoxin-like_sf"/>
</dbReference>
<dbReference type="Gene3D" id="3.40.30.10">
    <property type="entry name" value="Glutaredoxin"/>
    <property type="match status" value="1"/>
</dbReference>
<dbReference type="InterPro" id="IPR013740">
    <property type="entry name" value="Redoxin"/>
</dbReference>
<dbReference type="InterPro" id="IPR013766">
    <property type="entry name" value="Thioredoxin_domain"/>
</dbReference>
<dbReference type="PANTHER" id="PTHR42852">
    <property type="entry name" value="THIOL:DISULFIDE INTERCHANGE PROTEIN DSBE"/>
    <property type="match status" value="1"/>
</dbReference>
<dbReference type="Pfam" id="PF08534">
    <property type="entry name" value="Redoxin"/>
    <property type="match status" value="1"/>
</dbReference>
<keyword evidence="3" id="KW-1185">Reference proteome</keyword>
<protein>
    <submittedName>
        <fullName evidence="2">TlpA disulfide reductase family protein</fullName>
    </submittedName>
</protein>
<dbReference type="AlphaFoldDB" id="A0AAF0CQL0"/>
<reference evidence="2" key="1">
    <citation type="submission" date="2023-03" db="EMBL/GenBank/DDBJ databases">
        <title>Lomoglobus Profundus gen. nov., sp. nov., a novel member of the phylum Verrucomicrobia, isolated from deep-marine sediment of South China Sea.</title>
        <authorList>
            <person name="Ahmad T."/>
            <person name="Ishaq S.E."/>
            <person name="Wang F."/>
        </authorList>
    </citation>
    <scope>NUCLEOTIDE SEQUENCE</scope>
    <source>
        <strain evidence="2">LMO-M01</strain>
    </source>
</reference>
<dbReference type="SUPFAM" id="SSF52833">
    <property type="entry name" value="Thioredoxin-like"/>
    <property type="match status" value="1"/>
</dbReference>
<dbReference type="PROSITE" id="PS51352">
    <property type="entry name" value="THIOREDOXIN_2"/>
    <property type="match status" value="1"/>
</dbReference>